<reference evidence="1 2" key="1">
    <citation type="submission" date="2022-06" db="EMBL/GenBank/DDBJ databases">
        <title>Genomic Encyclopedia of Archaeal and Bacterial Type Strains, Phase II (KMG-II): from individual species to whole genera.</title>
        <authorList>
            <person name="Goeker M."/>
        </authorList>
    </citation>
    <scope>NUCLEOTIDE SEQUENCE [LARGE SCALE GENOMIC DNA]</scope>
    <source>
        <strain evidence="1 2">DSM 40477</strain>
    </source>
</reference>
<keyword evidence="2" id="KW-1185">Reference proteome</keyword>
<name>A0ABT1HSW4_STRSD</name>
<proteinExistence type="predicted"/>
<gene>
    <name evidence="1" type="ORF">LX15_002330</name>
</gene>
<accession>A0ABT1HSW4</accession>
<evidence type="ECO:0000313" key="1">
    <source>
        <dbReference type="EMBL" id="MCP2258632.1"/>
    </source>
</evidence>
<sequence length="114" mass="12342">MTTFGEHLDTWRARCVHWHACVEDRVLRGDSRKAAGREARLAEVPAAVLTEPAGVAHWAHEEASRLLRPATPDVHHWHARTEDPSYAGRRAALLAIEAAAGRSAYATSGSAPSG</sequence>
<comment type="caution">
    <text evidence="1">The sequence shown here is derived from an EMBL/GenBank/DDBJ whole genome shotgun (WGS) entry which is preliminary data.</text>
</comment>
<protein>
    <submittedName>
        <fullName evidence="1">Uncharacterized protein</fullName>
    </submittedName>
</protein>
<evidence type="ECO:0000313" key="2">
    <source>
        <dbReference type="Proteomes" id="UP001205311"/>
    </source>
</evidence>
<dbReference type="EMBL" id="JAMTCP010000010">
    <property type="protein sequence ID" value="MCP2258632.1"/>
    <property type="molecule type" value="Genomic_DNA"/>
</dbReference>
<dbReference type="Proteomes" id="UP001205311">
    <property type="component" value="Unassembled WGS sequence"/>
</dbReference>
<organism evidence="1 2">
    <name type="scientific">Streptoalloteichus tenebrarius (strain ATCC 17920 / DSM 40477 / JCM 4838 / CBS 697.72 / NBRC 16177 / NCIMB 11028 / NRRL B-12390 / A12253. 1 / ISP 5477)</name>
    <name type="common">Streptomyces tenebrarius</name>
    <dbReference type="NCBI Taxonomy" id="1933"/>
    <lineage>
        <taxon>Bacteria</taxon>
        <taxon>Bacillati</taxon>
        <taxon>Actinomycetota</taxon>
        <taxon>Actinomycetes</taxon>
        <taxon>Pseudonocardiales</taxon>
        <taxon>Pseudonocardiaceae</taxon>
        <taxon>Streptoalloteichus</taxon>
    </lineage>
</organism>